<dbReference type="GO" id="GO:0006398">
    <property type="term" value="P:mRNA 3'-end processing by stem-loop binding and cleavage"/>
    <property type="evidence" value="ECO:0007669"/>
    <property type="project" value="InterPro"/>
</dbReference>
<accession>A0AAN8XAD8</accession>
<protein>
    <recommendedName>
        <fullName evidence="6">Cleavage and polyadenylation specificity factor subunit 2</fullName>
    </recommendedName>
    <alternativeName>
        <fullName evidence="6">Cleavage and polyadenylation specificity factor 100 kDa subunit</fullName>
    </alternativeName>
</protein>
<dbReference type="PANTHER" id="PTHR45922:SF1">
    <property type="entry name" value="CLEAVAGE AND POLYADENYLATION SPECIFICITY FACTOR SUBUNIT 2"/>
    <property type="match status" value="1"/>
</dbReference>
<evidence type="ECO:0000256" key="5">
    <source>
        <dbReference type="ARBA" id="ARBA00023242"/>
    </source>
</evidence>
<evidence type="ECO:0000256" key="1">
    <source>
        <dbReference type="ARBA" id="ARBA00004123"/>
    </source>
</evidence>
<sequence>MTSIVKFEGVWGVGEETPHCYLLTVDDFTFLLDCGWDEKFDKNYVDRLAKVLPRVDCVLISYPDPLHMGALPYLVGKCQLSCPVYATIPVFKMGQMFMYDWFQSHHNYDFVEQFSLDDVDAAFELITQVKYNQSIPMRGKGIGLNISAQPAGHMIGGSIWKILKDGEGDIVYAVDFNHKKERHLGGCELEKISRPSLLITDSFNSSYRQERRRHRDDKLVAQLQETCRNGGNVLIATDTGGRVLEMTHMLEDMWNTRESGLAAYSLAILSNTGYHVIHFAKQMIEWMSEKLTKAFDSLRTNPFSFKYLKFCHNLTDLSRLPSPKVVLASFPDLECGYARELFVQWATNPKNTIILTSRTGPDTLARRLIDNPSIRTFKLLEKQRVKLEGVELDEYFRKQREKEQEEHRIKMEEAESSSDSEGEEGLEAGKHDIIVLYEKPGTQSMFKSRKHHPMFPFHEEKVRGDDYGEYINLDDFDIASMREDNKENIDLQMNFEEEEIMEMEEAPTKCISQTVTVRVTAQVLYIDFEGRSDGESIRKIVEAMHPLRVILVRGTPTDLQAFAQNIRSMTKAKVFTPALGEVVNASMESHIYQIKLAESLVSSLLLKPAGRDVEVAWVNGLVSFPTENADDNIEEGERQVIASDSQKDSDMPTLNIMPLEEVPYHEPVFVNDVRLSEFKQVLARTGIASEFNAGILWCSNGTIALKKQDSGNISLEGPLSEDYYEIRELLYSQYAVL</sequence>
<feature type="domain" description="Beta-Casp" evidence="8">
    <location>
        <begin position="243"/>
        <end position="368"/>
    </location>
</feature>
<comment type="caution">
    <text evidence="9">The sequence shown here is derived from an EMBL/GenBank/DDBJ whole genome shotgun (WGS) entry which is preliminary data.</text>
</comment>
<dbReference type="Pfam" id="PF16661">
    <property type="entry name" value="Lactamase_B_6"/>
    <property type="match status" value="1"/>
</dbReference>
<dbReference type="Pfam" id="PF13299">
    <property type="entry name" value="CPSF100_C"/>
    <property type="match status" value="1"/>
</dbReference>
<keyword evidence="5 6" id="KW-0539">Nucleus</keyword>
<organism evidence="9 10">
    <name type="scientific">Halocaridina rubra</name>
    <name type="common">Hawaiian red shrimp</name>
    <dbReference type="NCBI Taxonomy" id="373956"/>
    <lineage>
        <taxon>Eukaryota</taxon>
        <taxon>Metazoa</taxon>
        <taxon>Ecdysozoa</taxon>
        <taxon>Arthropoda</taxon>
        <taxon>Crustacea</taxon>
        <taxon>Multicrustacea</taxon>
        <taxon>Malacostraca</taxon>
        <taxon>Eumalacostraca</taxon>
        <taxon>Eucarida</taxon>
        <taxon>Decapoda</taxon>
        <taxon>Pleocyemata</taxon>
        <taxon>Caridea</taxon>
        <taxon>Atyoidea</taxon>
        <taxon>Atyidae</taxon>
        <taxon>Halocaridina</taxon>
    </lineage>
</organism>
<dbReference type="AlphaFoldDB" id="A0AAN8XAD8"/>
<dbReference type="Gene3D" id="3.60.15.10">
    <property type="entry name" value="Ribonuclease Z/Hydroxyacylglutathione hydrolase-like"/>
    <property type="match status" value="1"/>
</dbReference>
<dbReference type="PANTHER" id="PTHR45922">
    <property type="entry name" value="CLEAVAGE AND POLYADENYLATION SPECIFICITY FACTOR SUBUNIT 2"/>
    <property type="match status" value="1"/>
</dbReference>
<dbReference type="InterPro" id="IPR036866">
    <property type="entry name" value="RibonucZ/Hydroxyglut_hydro"/>
</dbReference>
<dbReference type="InterPro" id="IPR011108">
    <property type="entry name" value="RMMBL"/>
</dbReference>
<dbReference type="InterPro" id="IPR027075">
    <property type="entry name" value="CPSF2"/>
</dbReference>
<evidence type="ECO:0000256" key="6">
    <source>
        <dbReference type="RuleBase" id="RU365006"/>
    </source>
</evidence>
<feature type="compositionally biased region" description="Basic and acidic residues" evidence="7">
    <location>
        <begin position="401"/>
        <end position="413"/>
    </location>
</feature>
<feature type="compositionally biased region" description="Acidic residues" evidence="7">
    <location>
        <begin position="414"/>
        <end position="425"/>
    </location>
</feature>
<feature type="region of interest" description="Disordered" evidence="7">
    <location>
        <begin position="401"/>
        <end position="425"/>
    </location>
</feature>
<dbReference type="Pfam" id="PF07521">
    <property type="entry name" value="RMMBL"/>
    <property type="match status" value="1"/>
</dbReference>
<evidence type="ECO:0000259" key="8">
    <source>
        <dbReference type="SMART" id="SM01027"/>
    </source>
</evidence>
<dbReference type="GO" id="GO:0005847">
    <property type="term" value="C:mRNA cleavage and polyadenylation specificity factor complex"/>
    <property type="evidence" value="ECO:0007669"/>
    <property type="project" value="InterPro"/>
</dbReference>
<dbReference type="CDD" id="cd16293">
    <property type="entry name" value="CPSF2-like_MBL-fold"/>
    <property type="match status" value="1"/>
</dbReference>
<dbReference type="InterPro" id="IPR001279">
    <property type="entry name" value="Metallo-B-lactamas"/>
</dbReference>
<dbReference type="GO" id="GO:0003723">
    <property type="term" value="F:RNA binding"/>
    <property type="evidence" value="ECO:0007669"/>
    <property type="project" value="UniProtKB-KW"/>
</dbReference>
<gene>
    <name evidence="9" type="primary">CPSF2</name>
    <name evidence="9" type="ORF">SK128_012665</name>
</gene>
<evidence type="ECO:0000256" key="7">
    <source>
        <dbReference type="SAM" id="MobiDB-lite"/>
    </source>
</evidence>
<evidence type="ECO:0000256" key="2">
    <source>
        <dbReference type="ARBA" id="ARBA00010624"/>
    </source>
</evidence>
<keyword evidence="10" id="KW-1185">Reference proteome</keyword>
<evidence type="ECO:0000313" key="10">
    <source>
        <dbReference type="Proteomes" id="UP001381693"/>
    </source>
</evidence>
<dbReference type="Pfam" id="PF10996">
    <property type="entry name" value="Beta-Casp"/>
    <property type="match status" value="1"/>
</dbReference>
<evidence type="ECO:0000256" key="4">
    <source>
        <dbReference type="ARBA" id="ARBA00022884"/>
    </source>
</evidence>
<dbReference type="InterPro" id="IPR035639">
    <property type="entry name" value="CPSF2_MBL"/>
</dbReference>
<name>A0AAN8XAD8_HALRR</name>
<evidence type="ECO:0000256" key="3">
    <source>
        <dbReference type="ARBA" id="ARBA00022664"/>
    </source>
</evidence>
<evidence type="ECO:0000313" key="9">
    <source>
        <dbReference type="EMBL" id="KAK7074959.1"/>
    </source>
</evidence>
<proteinExistence type="inferred from homology"/>
<dbReference type="FunFam" id="3.60.15.10:FF:000008">
    <property type="entry name" value="Cleavage and polyadenylation specificity factor subunit 2"/>
    <property type="match status" value="1"/>
</dbReference>
<comment type="similarity">
    <text evidence="2 6">Belongs to the metallo-beta-lactamase superfamily. RNA-metabolizing metallo-beta-lactamase-like family. CPSF2/YSH1 subfamily.</text>
</comment>
<reference evidence="9 10" key="1">
    <citation type="submission" date="2023-11" db="EMBL/GenBank/DDBJ databases">
        <title>Halocaridina rubra genome assembly.</title>
        <authorList>
            <person name="Smith C."/>
        </authorList>
    </citation>
    <scope>NUCLEOTIDE SEQUENCE [LARGE SCALE GENOMIC DNA]</scope>
    <source>
        <strain evidence="9">EP-1</strain>
        <tissue evidence="9">Whole</tissue>
    </source>
</reference>
<keyword evidence="4 6" id="KW-0694">RNA-binding</keyword>
<dbReference type="InterPro" id="IPR025069">
    <property type="entry name" value="Cpsf2_C"/>
</dbReference>
<dbReference type="SMART" id="SM01027">
    <property type="entry name" value="Beta-Casp"/>
    <property type="match status" value="1"/>
</dbReference>
<dbReference type="Proteomes" id="UP001381693">
    <property type="component" value="Unassembled WGS sequence"/>
</dbReference>
<dbReference type="SUPFAM" id="SSF56281">
    <property type="entry name" value="Metallo-hydrolase/oxidoreductase"/>
    <property type="match status" value="1"/>
</dbReference>
<dbReference type="EMBL" id="JAXCGZ010011402">
    <property type="protein sequence ID" value="KAK7074959.1"/>
    <property type="molecule type" value="Genomic_DNA"/>
</dbReference>
<dbReference type="InterPro" id="IPR022712">
    <property type="entry name" value="Beta_Casp"/>
</dbReference>
<comment type="subcellular location">
    <subcellularLocation>
        <location evidence="1 6">Nucleus</location>
    </subcellularLocation>
</comment>
<keyword evidence="3 6" id="KW-0507">mRNA processing</keyword>